<evidence type="ECO:0000256" key="1">
    <source>
        <dbReference type="ARBA" id="ARBA00006484"/>
    </source>
</evidence>
<reference evidence="4" key="1">
    <citation type="journal article" date="2019" name="Environ. Microbiol.">
        <title>Fungal ecological strategies reflected in gene transcription - a case study of two litter decomposers.</title>
        <authorList>
            <person name="Barbi F."/>
            <person name="Kohler A."/>
            <person name="Barry K."/>
            <person name="Baskaran P."/>
            <person name="Daum C."/>
            <person name="Fauchery L."/>
            <person name="Ihrmark K."/>
            <person name="Kuo A."/>
            <person name="LaButti K."/>
            <person name="Lipzen A."/>
            <person name="Morin E."/>
            <person name="Grigoriev I.V."/>
            <person name="Henrissat B."/>
            <person name="Lindahl B."/>
            <person name="Martin F."/>
        </authorList>
    </citation>
    <scope>NUCLEOTIDE SEQUENCE</scope>
    <source>
        <strain evidence="4">JB14</strain>
    </source>
</reference>
<dbReference type="InterPro" id="IPR036291">
    <property type="entry name" value="NAD(P)-bd_dom_sf"/>
</dbReference>
<name>A0A6A4GL41_9AGAR</name>
<sequence>MIPSELVPTFGLDGSVPIPSNQLLEHAGRLKGKVVLITGAGRGIGKETAIQFANFGAKIVIGDIDLVSAQETANTVTSAGGQAIFQNCDVTVWDDLVDLYNLAIAKFGSVDVVVPNAGVPETSFFYNVCFDSNGRPQEPHLREVEVNLKGVLYTAHLAQHYLRVHAGQESSTKPLKAIVFIGSMSPWASYSPAPIYTATKHAILGLMRSVGPVLNNNGIRTVCITPSFADVASSEVLFPTVIRVAGVIIYTVSHPDPAISGCGYVLADNDWKVLKVPREEFKAGVYKLLDERVSFLLK</sequence>
<proteinExistence type="inferred from homology"/>
<dbReference type="SUPFAM" id="SSF51735">
    <property type="entry name" value="NAD(P)-binding Rossmann-fold domains"/>
    <property type="match status" value="1"/>
</dbReference>
<organism evidence="4 5">
    <name type="scientific">Gymnopus androsaceus JB14</name>
    <dbReference type="NCBI Taxonomy" id="1447944"/>
    <lineage>
        <taxon>Eukaryota</taxon>
        <taxon>Fungi</taxon>
        <taxon>Dikarya</taxon>
        <taxon>Basidiomycota</taxon>
        <taxon>Agaricomycotina</taxon>
        <taxon>Agaricomycetes</taxon>
        <taxon>Agaricomycetidae</taxon>
        <taxon>Agaricales</taxon>
        <taxon>Marasmiineae</taxon>
        <taxon>Omphalotaceae</taxon>
        <taxon>Gymnopus</taxon>
    </lineage>
</organism>
<keyword evidence="2" id="KW-0521">NADP</keyword>
<dbReference type="EMBL" id="ML769907">
    <property type="protein sequence ID" value="KAE9386156.1"/>
    <property type="molecule type" value="Genomic_DNA"/>
</dbReference>
<dbReference type="PROSITE" id="PS00061">
    <property type="entry name" value="ADH_SHORT"/>
    <property type="match status" value="1"/>
</dbReference>
<evidence type="ECO:0000313" key="4">
    <source>
        <dbReference type="EMBL" id="KAE9386156.1"/>
    </source>
</evidence>
<dbReference type="GO" id="GO:0016616">
    <property type="term" value="F:oxidoreductase activity, acting on the CH-OH group of donors, NAD or NADP as acceptor"/>
    <property type="evidence" value="ECO:0007669"/>
    <property type="project" value="TreeGrafter"/>
</dbReference>
<dbReference type="AlphaFoldDB" id="A0A6A4GL41"/>
<gene>
    <name evidence="4" type="ORF">BT96DRAFT_839667</name>
</gene>
<accession>A0A6A4GL41</accession>
<comment type="similarity">
    <text evidence="1">Belongs to the short-chain dehydrogenases/reductases (SDR) family.</text>
</comment>
<evidence type="ECO:0000313" key="5">
    <source>
        <dbReference type="Proteomes" id="UP000799118"/>
    </source>
</evidence>
<dbReference type="Proteomes" id="UP000799118">
    <property type="component" value="Unassembled WGS sequence"/>
</dbReference>
<dbReference type="PANTHER" id="PTHR44229:SF4">
    <property type="entry name" value="15-HYDROXYPROSTAGLANDIN DEHYDROGENASE [NAD(+)]"/>
    <property type="match status" value="1"/>
</dbReference>
<dbReference type="Pfam" id="PF00106">
    <property type="entry name" value="adh_short"/>
    <property type="match status" value="1"/>
</dbReference>
<keyword evidence="5" id="KW-1185">Reference proteome</keyword>
<dbReference type="InterPro" id="IPR002347">
    <property type="entry name" value="SDR_fam"/>
</dbReference>
<keyword evidence="3" id="KW-0560">Oxidoreductase</keyword>
<evidence type="ECO:0000256" key="3">
    <source>
        <dbReference type="ARBA" id="ARBA00023002"/>
    </source>
</evidence>
<dbReference type="PRINTS" id="PR00081">
    <property type="entry name" value="GDHRDH"/>
</dbReference>
<dbReference type="OrthoDB" id="5371740at2759"/>
<dbReference type="Gene3D" id="3.40.50.720">
    <property type="entry name" value="NAD(P)-binding Rossmann-like Domain"/>
    <property type="match status" value="1"/>
</dbReference>
<evidence type="ECO:0000256" key="2">
    <source>
        <dbReference type="ARBA" id="ARBA00022857"/>
    </source>
</evidence>
<protein>
    <submittedName>
        <fullName evidence="4">NAD(P)-binding protein</fullName>
    </submittedName>
</protein>
<dbReference type="PANTHER" id="PTHR44229">
    <property type="entry name" value="15-HYDROXYPROSTAGLANDIN DEHYDROGENASE [NAD(+)]"/>
    <property type="match status" value="1"/>
</dbReference>
<dbReference type="GO" id="GO:0005737">
    <property type="term" value="C:cytoplasm"/>
    <property type="evidence" value="ECO:0007669"/>
    <property type="project" value="TreeGrafter"/>
</dbReference>
<dbReference type="InterPro" id="IPR020904">
    <property type="entry name" value="Sc_DH/Rdtase_CS"/>
</dbReference>